<dbReference type="InterPro" id="IPR001680">
    <property type="entry name" value="WD40_rpt"/>
</dbReference>
<dbReference type="RefSeq" id="XP_027616917.1">
    <property type="nucleotide sequence ID" value="XM_027761116.1"/>
</dbReference>
<keyword evidence="2" id="KW-0677">Repeat</keyword>
<evidence type="ECO:0000313" key="4">
    <source>
        <dbReference type="Proteomes" id="UP000287166"/>
    </source>
</evidence>
<dbReference type="InParanoid" id="A0A401GW62"/>
<keyword evidence="4" id="KW-1185">Reference proteome</keyword>
<dbReference type="SUPFAM" id="SSF50978">
    <property type="entry name" value="WD40 repeat-like"/>
    <property type="match status" value="1"/>
</dbReference>
<dbReference type="PANTHER" id="PTHR19919">
    <property type="entry name" value="WD REPEAT CONTAINING PROTEIN"/>
    <property type="match status" value="1"/>
</dbReference>
<dbReference type="InterPro" id="IPR045159">
    <property type="entry name" value="DCAF7-like"/>
</dbReference>
<dbReference type="Gene3D" id="2.130.10.10">
    <property type="entry name" value="YVTN repeat-like/Quinoprotein amine dehydrogenase"/>
    <property type="match status" value="1"/>
</dbReference>
<dbReference type="GeneID" id="38782921"/>
<dbReference type="EMBL" id="BFAD01000008">
    <property type="protein sequence ID" value="GBE86004.1"/>
    <property type="molecule type" value="Genomic_DNA"/>
</dbReference>
<evidence type="ECO:0000313" key="3">
    <source>
        <dbReference type="EMBL" id="GBE86004.1"/>
    </source>
</evidence>
<accession>A0A401GW62</accession>
<dbReference type="OrthoDB" id="3256354at2759"/>
<organism evidence="3 4">
    <name type="scientific">Sparassis crispa</name>
    <dbReference type="NCBI Taxonomy" id="139825"/>
    <lineage>
        <taxon>Eukaryota</taxon>
        <taxon>Fungi</taxon>
        <taxon>Dikarya</taxon>
        <taxon>Basidiomycota</taxon>
        <taxon>Agaricomycotina</taxon>
        <taxon>Agaricomycetes</taxon>
        <taxon>Polyporales</taxon>
        <taxon>Sparassidaceae</taxon>
        <taxon>Sparassis</taxon>
    </lineage>
</organism>
<sequence>MASQMTLSVRGCAHSVWKNITSRYRVVRLIPLSSPFIPTAAPSRNAIPVIIIQVPRGVPLMNFSWNEKAPSLVVTSSIDTICTAWNIDTSVAITQLIMHDCEVYDVMWLSGATDIFVSIGMDGSLHMFDLHSLEHLTILYETPAPKNVQPPPTSPSASMRPLTSPLLQIAFNLNDSNYMSTFHMDGVNMQILNMRSLGSPVMELRGHCTQVNALGCCTQLTPLTDCSGAGNDCQLLLWDLSSYTQLLSTSPRTTSTSSTSAGAGAMCAPSHLPSVNNLAILFLVPLMFNLMLEKDLHVNWLMCYAAAKHERLVESLRDKVLV</sequence>
<dbReference type="InterPro" id="IPR015943">
    <property type="entry name" value="WD40/YVTN_repeat-like_dom_sf"/>
</dbReference>
<evidence type="ECO:0000256" key="1">
    <source>
        <dbReference type="ARBA" id="ARBA00022574"/>
    </source>
</evidence>
<dbReference type="AlphaFoldDB" id="A0A401GW62"/>
<dbReference type="Proteomes" id="UP000287166">
    <property type="component" value="Unassembled WGS sequence"/>
</dbReference>
<comment type="caution">
    <text evidence="3">The sequence shown here is derived from an EMBL/GenBank/DDBJ whole genome shotgun (WGS) entry which is preliminary data.</text>
</comment>
<evidence type="ECO:0000256" key="2">
    <source>
        <dbReference type="ARBA" id="ARBA00022737"/>
    </source>
</evidence>
<gene>
    <name evidence="3" type="ORF">SCP_0805280</name>
</gene>
<keyword evidence="1" id="KW-0853">WD repeat</keyword>
<reference evidence="3 4" key="1">
    <citation type="journal article" date="2018" name="Sci. Rep.">
        <title>Genome sequence of the cauliflower mushroom Sparassis crispa (Hanabiratake) and its association with beneficial usage.</title>
        <authorList>
            <person name="Kiyama R."/>
            <person name="Furutani Y."/>
            <person name="Kawaguchi K."/>
            <person name="Nakanishi T."/>
        </authorList>
    </citation>
    <scope>NUCLEOTIDE SEQUENCE [LARGE SCALE GENOMIC DNA]</scope>
</reference>
<dbReference type="SMART" id="SM00320">
    <property type="entry name" value="WD40"/>
    <property type="match status" value="3"/>
</dbReference>
<dbReference type="InterPro" id="IPR036322">
    <property type="entry name" value="WD40_repeat_dom_sf"/>
</dbReference>
<protein>
    <submittedName>
        <fullName evidence="3">Uncharacterized protein</fullName>
    </submittedName>
</protein>
<name>A0A401GW62_9APHY</name>
<dbReference type="STRING" id="139825.A0A401GW62"/>
<proteinExistence type="predicted"/>